<dbReference type="EMBL" id="VFQC01000001">
    <property type="protein sequence ID" value="TQN30220.1"/>
    <property type="molecule type" value="Genomic_DNA"/>
</dbReference>
<evidence type="ECO:0000259" key="2">
    <source>
        <dbReference type="Pfam" id="PF04892"/>
    </source>
</evidence>
<dbReference type="InterPro" id="IPR006976">
    <property type="entry name" value="VanZ-like"/>
</dbReference>
<accession>A0A543NEP3</accession>
<dbReference type="PANTHER" id="PTHR36834">
    <property type="entry name" value="MEMBRANE PROTEIN-RELATED"/>
    <property type="match status" value="1"/>
</dbReference>
<evidence type="ECO:0000313" key="4">
    <source>
        <dbReference type="Proteomes" id="UP000317422"/>
    </source>
</evidence>
<protein>
    <submittedName>
        <fullName evidence="3">VanZ like protein</fullName>
    </submittedName>
</protein>
<evidence type="ECO:0000313" key="3">
    <source>
        <dbReference type="EMBL" id="TQN30220.1"/>
    </source>
</evidence>
<keyword evidence="1" id="KW-1133">Transmembrane helix</keyword>
<dbReference type="Pfam" id="PF04892">
    <property type="entry name" value="VanZ"/>
    <property type="match status" value="1"/>
</dbReference>
<dbReference type="InterPro" id="IPR053150">
    <property type="entry name" value="Teicoplanin_resist-assoc"/>
</dbReference>
<proteinExistence type="predicted"/>
<keyword evidence="4" id="KW-1185">Reference proteome</keyword>
<dbReference type="AlphaFoldDB" id="A0A543NEP3"/>
<keyword evidence="1" id="KW-0472">Membrane</keyword>
<feature type="transmembrane region" description="Helical" evidence="1">
    <location>
        <begin position="56"/>
        <end position="84"/>
    </location>
</feature>
<feature type="transmembrane region" description="Helical" evidence="1">
    <location>
        <begin position="96"/>
        <end position="118"/>
    </location>
</feature>
<dbReference type="PANTHER" id="PTHR36834:SF1">
    <property type="entry name" value="INTEGRAL MEMBRANE PROTEIN"/>
    <property type="match status" value="1"/>
</dbReference>
<comment type="caution">
    <text evidence="3">The sequence shown here is derived from an EMBL/GenBank/DDBJ whole genome shotgun (WGS) entry which is preliminary data.</text>
</comment>
<dbReference type="Proteomes" id="UP000317422">
    <property type="component" value="Unassembled WGS sequence"/>
</dbReference>
<feature type="transmembrane region" description="Helical" evidence="1">
    <location>
        <begin position="157"/>
        <end position="175"/>
    </location>
</feature>
<sequence length="197" mass="20595">MMRSPMGFSSVTVALEAAVVFSPAVALAITALVWWRIRRDKPAVRVRVLLDSTADVLVPCALLLVSVLTLVNPGSGGGVVLVPFTGMLSTGMSMTTLYQSGGNIALFVPLGALLPLAYGRWLARWYRVLAVSAALSAVVELTQYLLATGHVSSVDDVVLNAAGGLLGAGLTWWWWRVGPRTGSAGPAVVAGYTADQG</sequence>
<evidence type="ECO:0000256" key="1">
    <source>
        <dbReference type="SAM" id="Phobius"/>
    </source>
</evidence>
<gene>
    <name evidence="3" type="ORF">FHX37_0081</name>
</gene>
<feature type="transmembrane region" description="Helical" evidence="1">
    <location>
        <begin position="12"/>
        <end position="35"/>
    </location>
</feature>
<feature type="domain" description="VanZ-like" evidence="2">
    <location>
        <begin position="79"/>
        <end position="173"/>
    </location>
</feature>
<organism evidence="3 4">
    <name type="scientific">Haloactinospora alba</name>
    <dbReference type="NCBI Taxonomy" id="405555"/>
    <lineage>
        <taxon>Bacteria</taxon>
        <taxon>Bacillati</taxon>
        <taxon>Actinomycetota</taxon>
        <taxon>Actinomycetes</taxon>
        <taxon>Streptosporangiales</taxon>
        <taxon>Nocardiopsidaceae</taxon>
        <taxon>Haloactinospora</taxon>
    </lineage>
</organism>
<keyword evidence="1" id="KW-0812">Transmembrane</keyword>
<feature type="transmembrane region" description="Helical" evidence="1">
    <location>
        <begin position="125"/>
        <end position="145"/>
    </location>
</feature>
<name>A0A543NEP3_9ACTN</name>
<reference evidence="3 4" key="1">
    <citation type="submission" date="2019-06" db="EMBL/GenBank/DDBJ databases">
        <title>Sequencing the genomes of 1000 actinobacteria strains.</title>
        <authorList>
            <person name="Klenk H.-P."/>
        </authorList>
    </citation>
    <scope>NUCLEOTIDE SEQUENCE [LARGE SCALE GENOMIC DNA]</scope>
    <source>
        <strain evidence="3 4">DSM 45015</strain>
    </source>
</reference>